<dbReference type="AlphaFoldDB" id="A0A0K2S1J6"/>
<feature type="region of interest" description="Disordered" evidence="1">
    <location>
        <begin position="1"/>
        <end position="32"/>
    </location>
</feature>
<dbReference type="EMBL" id="AP014938">
    <property type="protein sequence ID" value="BAS20996.1"/>
    <property type="molecule type" value="Genomic_DNA"/>
</dbReference>
<organism evidence="2">
    <name type="scientific">Rothia mucilaginosa</name>
    <dbReference type="NCBI Taxonomy" id="43675"/>
    <lineage>
        <taxon>Bacteria</taxon>
        <taxon>Bacillati</taxon>
        <taxon>Actinomycetota</taxon>
        <taxon>Actinomycetes</taxon>
        <taxon>Micrococcales</taxon>
        <taxon>Micrococcaceae</taxon>
        <taxon>Rothia</taxon>
    </lineage>
</organism>
<dbReference type="Proteomes" id="UP000066203">
    <property type="component" value="Chromosome"/>
</dbReference>
<evidence type="ECO:0000313" key="3">
    <source>
        <dbReference type="Proteomes" id="UP000066203"/>
    </source>
</evidence>
<name>A0A0K2S1J6_9MICC</name>
<accession>A0A0K2S1J6</accession>
<protein>
    <submittedName>
        <fullName evidence="2">Uncharacterized protein</fullName>
    </submittedName>
</protein>
<feature type="compositionally biased region" description="Basic and acidic residues" evidence="1">
    <location>
        <begin position="1"/>
        <end position="19"/>
    </location>
</feature>
<gene>
    <name evidence="2" type="ORF">RM6536_1749</name>
</gene>
<evidence type="ECO:0000313" key="2">
    <source>
        <dbReference type="EMBL" id="BAS20996.1"/>
    </source>
</evidence>
<reference evidence="3" key="1">
    <citation type="submission" date="2015-08" db="EMBL/GenBank/DDBJ databases">
        <title>Complete genome sequence of Rothia mucilaginosa strain NUM-Rm6536.</title>
        <authorList>
            <person name="Nambu T."/>
        </authorList>
    </citation>
    <scope>NUCLEOTIDE SEQUENCE [LARGE SCALE GENOMIC DNA]</scope>
    <source>
        <strain evidence="3">NUM-Rm6536</strain>
    </source>
</reference>
<evidence type="ECO:0000256" key="1">
    <source>
        <dbReference type="SAM" id="MobiDB-lite"/>
    </source>
</evidence>
<proteinExistence type="predicted"/>
<sequence length="58" mass="6848">MRLTNVEHEIEGQQTRDDENSNQPLQPGNFHGEPFLWCAYRTTSLSRRPEWRSARFTG</sequence>